<dbReference type="AlphaFoldDB" id="A0A7X0YX66"/>
<organism evidence="2 3">
    <name type="scientific">Listeria booriae</name>
    <dbReference type="NCBI Taxonomy" id="1552123"/>
    <lineage>
        <taxon>Bacteria</taxon>
        <taxon>Bacillati</taxon>
        <taxon>Bacillota</taxon>
        <taxon>Bacilli</taxon>
        <taxon>Bacillales</taxon>
        <taxon>Listeriaceae</taxon>
        <taxon>Listeria</taxon>
    </lineage>
</organism>
<keyword evidence="1" id="KW-0732">Signal</keyword>
<feature type="signal peptide" evidence="1">
    <location>
        <begin position="1"/>
        <end position="27"/>
    </location>
</feature>
<feature type="chain" id="PRO_5030946325" description="DUF5626 domain-containing protein" evidence="1">
    <location>
        <begin position="28"/>
        <end position="181"/>
    </location>
</feature>
<dbReference type="EMBL" id="JAARYH010000001">
    <property type="protein sequence ID" value="MBC2165239.1"/>
    <property type="molecule type" value="Genomic_DNA"/>
</dbReference>
<evidence type="ECO:0000313" key="3">
    <source>
        <dbReference type="Proteomes" id="UP000519573"/>
    </source>
</evidence>
<sequence>MSKKMKIATLICASTLFVSTLAPIVNGEVIDEENYQNNSDYYDPETSVADESFVTFVEGLDLTGTVQIAPRANVPVDGGGSSYTLQSQFNGDSSKTDKIKEFNTRLVTSFGVLKLSKYAITVWNAAFSTVYVKPKTEYYTTKIYTKTSGGKKYVKTVLFTYSDSKRTKLKTTREHIIWFYI</sequence>
<evidence type="ECO:0008006" key="4">
    <source>
        <dbReference type="Google" id="ProtNLM"/>
    </source>
</evidence>
<protein>
    <recommendedName>
        <fullName evidence="4">DUF5626 domain-containing protein</fullName>
    </recommendedName>
</protein>
<comment type="caution">
    <text evidence="2">The sequence shown here is derived from an EMBL/GenBank/DDBJ whole genome shotgun (WGS) entry which is preliminary data.</text>
</comment>
<proteinExistence type="predicted"/>
<accession>A0A7X0YX66</accession>
<dbReference type="Proteomes" id="UP000519573">
    <property type="component" value="Unassembled WGS sequence"/>
</dbReference>
<name>A0A7X0YX66_9LIST</name>
<evidence type="ECO:0000256" key="1">
    <source>
        <dbReference type="SAM" id="SignalP"/>
    </source>
</evidence>
<reference evidence="2 3" key="1">
    <citation type="submission" date="2020-03" db="EMBL/GenBank/DDBJ databases">
        <title>Soil Listeria distribution.</title>
        <authorList>
            <person name="Liao J."/>
            <person name="Wiedmann M."/>
        </authorList>
    </citation>
    <scope>NUCLEOTIDE SEQUENCE [LARGE SCALE GENOMIC DNA]</scope>
    <source>
        <strain evidence="2 3">FSL L7-0245</strain>
    </source>
</reference>
<gene>
    <name evidence="2" type="ORF">HCB26_01455</name>
</gene>
<evidence type="ECO:0000313" key="2">
    <source>
        <dbReference type="EMBL" id="MBC2165239.1"/>
    </source>
</evidence>
<dbReference type="RefSeq" id="WP_185575239.1">
    <property type="nucleotide sequence ID" value="NZ_JAARYH010000001.1"/>
</dbReference>